<keyword evidence="1" id="KW-1133">Transmembrane helix</keyword>
<dbReference type="EMBL" id="DVNE01000015">
    <property type="protein sequence ID" value="HIU61344.1"/>
    <property type="molecule type" value="Genomic_DNA"/>
</dbReference>
<name>A0A9D1MJC1_9FIRM</name>
<keyword evidence="1" id="KW-0812">Transmembrane</keyword>
<feature type="transmembrane region" description="Helical" evidence="1">
    <location>
        <begin position="70"/>
        <end position="88"/>
    </location>
</feature>
<dbReference type="PROSITE" id="PS51257">
    <property type="entry name" value="PROKAR_LIPOPROTEIN"/>
    <property type="match status" value="1"/>
</dbReference>
<protein>
    <submittedName>
        <fullName evidence="2">Uncharacterized protein</fullName>
    </submittedName>
</protein>
<evidence type="ECO:0000313" key="3">
    <source>
        <dbReference type="Proteomes" id="UP000824110"/>
    </source>
</evidence>
<evidence type="ECO:0000256" key="1">
    <source>
        <dbReference type="SAM" id="Phobius"/>
    </source>
</evidence>
<feature type="transmembrane region" description="Helical" evidence="1">
    <location>
        <begin position="16"/>
        <end position="33"/>
    </location>
</feature>
<reference evidence="2" key="1">
    <citation type="submission" date="2020-10" db="EMBL/GenBank/DDBJ databases">
        <authorList>
            <person name="Gilroy R."/>
        </authorList>
    </citation>
    <scope>NUCLEOTIDE SEQUENCE</scope>
    <source>
        <strain evidence="2">CHK195-12923</strain>
    </source>
</reference>
<dbReference type="Proteomes" id="UP000824110">
    <property type="component" value="Unassembled WGS sequence"/>
</dbReference>
<accession>A0A9D1MJC1</accession>
<proteinExistence type="predicted"/>
<evidence type="ECO:0000313" key="2">
    <source>
        <dbReference type="EMBL" id="HIU61344.1"/>
    </source>
</evidence>
<feature type="transmembrane region" description="Helical" evidence="1">
    <location>
        <begin position="108"/>
        <end position="133"/>
    </location>
</feature>
<sequence>MINLKKFISGRRAEDYIVAAAGIVMLAAVILYACTGEQPAFNVTVSGEVIAVAVIAIVLGYAAAVLHFQALYFLACLLNLHVFLQFIVTQLRYISNVLVAIDGTTFTPAFLCTAVLMAIVWLASLAAAIIAAVKGGRAQKAGAADAQSVGGEEQS</sequence>
<keyword evidence="1" id="KW-0472">Membrane</keyword>
<reference evidence="2" key="2">
    <citation type="journal article" date="2021" name="PeerJ">
        <title>Extensive microbial diversity within the chicken gut microbiome revealed by metagenomics and culture.</title>
        <authorList>
            <person name="Gilroy R."/>
            <person name="Ravi A."/>
            <person name="Getino M."/>
            <person name="Pursley I."/>
            <person name="Horton D.L."/>
            <person name="Alikhan N.F."/>
            <person name="Baker D."/>
            <person name="Gharbi K."/>
            <person name="Hall N."/>
            <person name="Watson M."/>
            <person name="Adriaenssens E.M."/>
            <person name="Foster-Nyarko E."/>
            <person name="Jarju S."/>
            <person name="Secka A."/>
            <person name="Antonio M."/>
            <person name="Oren A."/>
            <person name="Chaudhuri R.R."/>
            <person name="La Ragione R."/>
            <person name="Hildebrand F."/>
            <person name="Pallen M.J."/>
        </authorList>
    </citation>
    <scope>NUCLEOTIDE SEQUENCE</scope>
    <source>
        <strain evidence="2">CHK195-12923</strain>
    </source>
</reference>
<organism evidence="2 3">
    <name type="scientific">Candidatus Coproplasma excrementigallinarum</name>
    <dbReference type="NCBI Taxonomy" id="2840747"/>
    <lineage>
        <taxon>Bacteria</taxon>
        <taxon>Bacillati</taxon>
        <taxon>Bacillota</taxon>
        <taxon>Clostridia</taxon>
        <taxon>Eubacteriales</taxon>
        <taxon>Candidatus Coproplasma</taxon>
    </lineage>
</organism>
<feature type="transmembrane region" description="Helical" evidence="1">
    <location>
        <begin position="39"/>
        <end position="63"/>
    </location>
</feature>
<comment type="caution">
    <text evidence="2">The sequence shown here is derived from an EMBL/GenBank/DDBJ whole genome shotgun (WGS) entry which is preliminary data.</text>
</comment>
<dbReference type="AlphaFoldDB" id="A0A9D1MJC1"/>
<gene>
    <name evidence="2" type="ORF">IAB69_01670</name>
</gene>